<proteinExistence type="inferred from homology"/>
<evidence type="ECO:0000256" key="4">
    <source>
        <dbReference type="ARBA" id="ARBA00022448"/>
    </source>
</evidence>
<keyword evidence="5 9" id="KW-0812">Transmembrane</keyword>
<organism evidence="10">
    <name type="scientific">Dicrocoelium dendriticum</name>
    <name type="common">Small liver fluke</name>
    <dbReference type="NCBI Taxonomy" id="57078"/>
    <lineage>
        <taxon>Eukaryota</taxon>
        <taxon>Metazoa</taxon>
        <taxon>Spiralia</taxon>
        <taxon>Lophotrochozoa</taxon>
        <taxon>Platyhelminthes</taxon>
        <taxon>Trematoda</taxon>
        <taxon>Digenea</taxon>
        <taxon>Plagiorchiida</taxon>
        <taxon>Xiphidiata</taxon>
        <taxon>Gorgoderoidea</taxon>
        <taxon>Dicrocoeliidae</taxon>
        <taxon>Dicrocoelium</taxon>
    </lineage>
</organism>
<keyword evidence="9" id="KW-0520">NAD</keyword>
<keyword evidence="7 9" id="KW-0472">Membrane</keyword>
<evidence type="ECO:0000256" key="8">
    <source>
        <dbReference type="ARBA" id="ARBA00049551"/>
    </source>
</evidence>
<accession>O63527</accession>
<dbReference type="GO" id="GO:0008137">
    <property type="term" value="F:NADH dehydrogenase (ubiquinone) activity"/>
    <property type="evidence" value="ECO:0007669"/>
    <property type="project" value="UniProtKB-UniRule"/>
</dbReference>
<feature type="transmembrane region" description="Helical" evidence="9">
    <location>
        <begin position="88"/>
        <end position="108"/>
    </location>
</feature>
<evidence type="ECO:0000256" key="9">
    <source>
        <dbReference type="RuleBase" id="RU003640"/>
    </source>
</evidence>
<keyword evidence="9" id="KW-0249">Electron transport</keyword>
<dbReference type="Pfam" id="PF00507">
    <property type="entry name" value="Oxidored_q4"/>
    <property type="match status" value="1"/>
</dbReference>
<keyword evidence="9 10" id="KW-0496">Mitochondrion</keyword>
<comment type="similarity">
    <text evidence="2 9">Belongs to the complex I subunit 3 family.</text>
</comment>
<sequence length="119" mass="13831">MVVVACIAFLYSFLFLILCVYFGFLSHVDRSISNSSARVWISIYECGYMLGRHIYNKFGDTYLNLLVFYVIFDVEVSLVLNIPLEGVWYKSLSCFVHFLLMLAAGLYFEIRKGYISWGF</sequence>
<comment type="function">
    <text evidence="9">Core subunit of the mitochondrial membrane respiratory chain NADH dehydrogenase (Complex I) which catalyzes electron transfer from NADH through the respiratory chain, using ubiquinone as an electron acceptor. Essential for the catalytic activity of complex I.</text>
</comment>
<dbReference type="InterPro" id="IPR000440">
    <property type="entry name" value="NADH_UbQ/plastoQ_OxRdtase_su3"/>
</dbReference>
<geneLocation type="mitochondrion" evidence="10"/>
<dbReference type="Gene3D" id="1.20.58.1610">
    <property type="entry name" value="NADH:ubiquinone/plastoquinone oxidoreductase, chain 3"/>
    <property type="match status" value="1"/>
</dbReference>
<evidence type="ECO:0000256" key="3">
    <source>
        <dbReference type="ARBA" id="ARBA00021007"/>
    </source>
</evidence>
<evidence type="ECO:0000256" key="5">
    <source>
        <dbReference type="ARBA" id="ARBA00022692"/>
    </source>
</evidence>
<comment type="catalytic activity">
    <reaction evidence="8 9">
        <text>a ubiquinone + NADH + 5 H(+)(in) = a ubiquinol + NAD(+) + 4 H(+)(out)</text>
        <dbReference type="Rhea" id="RHEA:29091"/>
        <dbReference type="Rhea" id="RHEA-COMP:9565"/>
        <dbReference type="Rhea" id="RHEA-COMP:9566"/>
        <dbReference type="ChEBI" id="CHEBI:15378"/>
        <dbReference type="ChEBI" id="CHEBI:16389"/>
        <dbReference type="ChEBI" id="CHEBI:17976"/>
        <dbReference type="ChEBI" id="CHEBI:57540"/>
        <dbReference type="ChEBI" id="CHEBI:57945"/>
        <dbReference type="EC" id="7.1.1.2"/>
    </reaction>
</comment>
<feature type="transmembrane region" description="Helical" evidence="9">
    <location>
        <begin position="62"/>
        <end position="82"/>
    </location>
</feature>
<name>O63527_DICDE</name>
<evidence type="ECO:0000256" key="2">
    <source>
        <dbReference type="ARBA" id="ARBA00008472"/>
    </source>
</evidence>
<keyword evidence="4 9" id="KW-0813">Transport</keyword>
<protein>
    <recommendedName>
        <fullName evidence="3 9">NADH-ubiquinone oxidoreductase chain 3</fullName>
        <ecNumber evidence="9">7.1.1.2</ecNumber>
    </recommendedName>
</protein>
<dbReference type="GO" id="GO:0031966">
    <property type="term" value="C:mitochondrial membrane"/>
    <property type="evidence" value="ECO:0007669"/>
    <property type="project" value="UniProtKB-SubCell"/>
</dbReference>
<evidence type="ECO:0000256" key="6">
    <source>
        <dbReference type="ARBA" id="ARBA00022989"/>
    </source>
</evidence>
<dbReference type="EMBL" id="AF034553">
    <property type="protein sequence ID" value="AAC39078.1"/>
    <property type="molecule type" value="Genomic_DNA"/>
</dbReference>
<dbReference type="EC" id="7.1.1.2" evidence="9"/>
<keyword evidence="9" id="KW-0830">Ubiquinone</keyword>
<keyword evidence="9" id="KW-0679">Respiratory chain</keyword>
<dbReference type="AlphaFoldDB" id="O63527"/>
<comment type="subcellular location">
    <subcellularLocation>
        <location evidence="1">Membrane</location>
    </subcellularLocation>
    <subcellularLocation>
        <location evidence="9">Mitochondrion membrane</location>
        <topology evidence="9">Multi-pass membrane protein</topology>
    </subcellularLocation>
</comment>
<keyword evidence="9" id="KW-1278">Translocase</keyword>
<gene>
    <name evidence="10" type="primary">ND3</name>
</gene>
<dbReference type="InterPro" id="IPR038430">
    <property type="entry name" value="NDAH_ubi_oxred_su3_sf"/>
</dbReference>
<evidence type="ECO:0000256" key="1">
    <source>
        <dbReference type="ARBA" id="ARBA00004370"/>
    </source>
</evidence>
<keyword evidence="6 9" id="KW-1133">Transmembrane helix</keyword>
<reference evidence="10" key="1">
    <citation type="journal article" date="1998" name="Int. J. Parasitol.">
        <title>Molecular phylogeny of the families Campulidae and Nasitrematidae (Trematoda) based on mtDNA sequence comparison.</title>
        <authorList>
            <person name="Fernandez M."/>
            <person name="Aznar F.J."/>
            <person name="Latorre A."/>
            <person name="Raga J.A."/>
        </authorList>
    </citation>
    <scope>NUCLEOTIDE SEQUENCE</scope>
</reference>
<feature type="transmembrane region" description="Helical" evidence="9">
    <location>
        <begin position="7"/>
        <end position="25"/>
    </location>
</feature>
<evidence type="ECO:0000313" key="10">
    <source>
        <dbReference type="EMBL" id="AAC39078.1"/>
    </source>
</evidence>
<evidence type="ECO:0000256" key="7">
    <source>
        <dbReference type="ARBA" id="ARBA00023136"/>
    </source>
</evidence>